<proteinExistence type="predicted"/>
<accession>M5U4Y7</accession>
<evidence type="ECO:0000256" key="1">
    <source>
        <dbReference type="SAM" id="MobiDB-lite"/>
    </source>
</evidence>
<dbReference type="PATRIC" id="fig|1263870.3.peg.5983"/>
<dbReference type="AlphaFoldDB" id="M5U4Y7"/>
<gene>
    <name evidence="2" type="ORF">RSSM_05648</name>
</gene>
<dbReference type="EMBL" id="ANOH01000399">
    <property type="protein sequence ID" value="EMI52921.1"/>
    <property type="molecule type" value="Genomic_DNA"/>
</dbReference>
<feature type="region of interest" description="Disordered" evidence="1">
    <location>
        <begin position="30"/>
        <end position="50"/>
    </location>
</feature>
<protein>
    <submittedName>
        <fullName evidence="2">Uncharacterized protein</fullName>
    </submittedName>
</protein>
<organism evidence="2 3">
    <name type="scientific">Rhodopirellula sallentina SM41</name>
    <dbReference type="NCBI Taxonomy" id="1263870"/>
    <lineage>
        <taxon>Bacteria</taxon>
        <taxon>Pseudomonadati</taxon>
        <taxon>Planctomycetota</taxon>
        <taxon>Planctomycetia</taxon>
        <taxon>Pirellulales</taxon>
        <taxon>Pirellulaceae</taxon>
        <taxon>Rhodopirellula</taxon>
    </lineage>
</organism>
<evidence type="ECO:0000313" key="3">
    <source>
        <dbReference type="Proteomes" id="UP000011885"/>
    </source>
</evidence>
<name>M5U4Y7_9BACT</name>
<keyword evidence="3" id="KW-1185">Reference proteome</keyword>
<reference evidence="2 3" key="1">
    <citation type="journal article" date="2013" name="Mar. Genomics">
        <title>Expression of sulfatases in Rhodopirellula baltica and the diversity of sulfatases in the genus Rhodopirellula.</title>
        <authorList>
            <person name="Wegner C.E."/>
            <person name="Richter-Heitmann T."/>
            <person name="Klindworth A."/>
            <person name="Klockow C."/>
            <person name="Richter M."/>
            <person name="Achstetter T."/>
            <person name="Glockner F.O."/>
            <person name="Harder J."/>
        </authorList>
    </citation>
    <scope>NUCLEOTIDE SEQUENCE [LARGE SCALE GENOMIC DNA]</scope>
    <source>
        <strain evidence="2 3">SM41</strain>
    </source>
</reference>
<sequence length="65" mass="7294">MIDNHGRTVAQTIRVMPTSGKRITVRCTQGAGRDDTPIDPRRGRDGCTESRKEMTRRYRYAGAIG</sequence>
<comment type="caution">
    <text evidence="2">The sequence shown here is derived from an EMBL/GenBank/DDBJ whole genome shotgun (WGS) entry which is preliminary data.</text>
</comment>
<feature type="compositionally biased region" description="Basic and acidic residues" evidence="1">
    <location>
        <begin position="32"/>
        <end position="50"/>
    </location>
</feature>
<dbReference type="Proteomes" id="UP000011885">
    <property type="component" value="Unassembled WGS sequence"/>
</dbReference>
<evidence type="ECO:0000313" key="2">
    <source>
        <dbReference type="EMBL" id="EMI52921.1"/>
    </source>
</evidence>